<proteinExistence type="predicted"/>
<gene>
    <name evidence="1" type="ORF">S06H3_21974</name>
</gene>
<comment type="caution">
    <text evidence="1">The sequence shown here is derived from an EMBL/GenBank/DDBJ whole genome shotgun (WGS) entry which is preliminary data.</text>
</comment>
<organism evidence="1">
    <name type="scientific">marine sediment metagenome</name>
    <dbReference type="NCBI Taxonomy" id="412755"/>
    <lineage>
        <taxon>unclassified sequences</taxon>
        <taxon>metagenomes</taxon>
        <taxon>ecological metagenomes</taxon>
    </lineage>
</organism>
<accession>X1M717</accession>
<dbReference type="EMBL" id="BARV01011644">
    <property type="protein sequence ID" value="GAI10455.1"/>
    <property type="molecule type" value="Genomic_DNA"/>
</dbReference>
<protein>
    <submittedName>
        <fullName evidence="1">Uncharacterized protein</fullName>
    </submittedName>
</protein>
<sequence>ILYINIDFSPGLKRGREVSLSETEGDGVHSLNIGRYVVPGHTIPAGRPHRKAPIFVNQGYRNTVDFEFYRIGELGLRKNALIPLSSLPGDQLPRLLIFPYSDKIGHLIEYAILGGAGIPGSLHYQGSFPGK</sequence>
<name>X1M717_9ZZZZ</name>
<feature type="non-terminal residue" evidence="1">
    <location>
        <position position="1"/>
    </location>
</feature>
<reference evidence="1" key="1">
    <citation type="journal article" date="2014" name="Front. Microbiol.">
        <title>High frequency of phylogenetically diverse reductive dehalogenase-homologous genes in deep subseafloor sedimentary metagenomes.</title>
        <authorList>
            <person name="Kawai M."/>
            <person name="Futagami T."/>
            <person name="Toyoda A."/>
            <person name="Takaki Y."/>
            <person name="Nishi S."/>
            <person name="Hori S."/>
            <person name="Arai W."/>
            <person name="Tsubouchi T."/>
            <person name="Morono Y."/>
            <person name="Uchiyama I."/>
            <person name="Ito T."/>
            <person name="Fujiyama A."/>
            <person name="Inagaki F."/>
            <person name="Takami H."/>
        </authorList>
    </citation>
    <scope>NUCLEOTIDE SEQUENCE</scope>
    <source>
        <strain evidence="1">Expedition CK06-06</strain>
    </source>
</reference>
<dbReference type="AlphaFoldDB" id="X1M717"/>
<evidence type="ECO:0000313" key="1">
    <source>
        <dbReference type="EMBL" id="GAI10455.1"/>
    </source>
</evidence>